<name>A0A1Y2IR45_TRAC3</name>
<feature type="compositionally biased region" description="Polar residues" evidence="1">
    <location>
        <begin position="16"/>
        <end position="30"/>
    </location>
</feature>
<organism evidence="2 3">
    <name type="scientific">Trametes coccinea (strain BRFM310)</name>
    <name type="common">Pycnoporus coccineus</name>
    <dbReference type="NCBI Taxonomy" id="1353009"/>
    <lineage>
        <taxon>Eukaryota</taxon>
        <taxon>Fungi</taxon>
        <taxon>Dikarya</taxon>
        <taxon>Basidiomycota</taxon>
        <taxon>Agaricomycotina</taxon>
        <taxon>Agaricomycetes</taxon>
        <taxon>Polyporales</taxon>
        <taxon>Polyporaceae</taxon>
        <taxon>Trametes</taxon>
    </lineage>
</organism>
<evidence type="ECO:0000313" key="3">
    <source>
        <dbReference type="Proteomes" id="UP000193067"/>
    </source>
</evidence>
<evidence type="ECO:0000313" key="2">
    <source>
        <dbReference type="EMBL" id="OSD03596.1"/>
    </source>
</evidence>
<proteinExistence type="predicted"/>
<sequence>MMVKQRWAVGRKVLTTDSTMPPIPATTSSSPRPPHLTSWLPPVPIHGSKPSVRVALHGPGRPLPHKHTAALPAVLRALPPRGALQHAHARPAGTSATARCAAEEACSPPAAAAVAAAAAAQGVGVSVVDVDARGRDHGIAADGDSELEAELLLYRELAQPACATGAGDGAARLADPARREGI</sequence>
<reference evidence="2 3" key="1">
    <citation type="journal article" date="2015" name="Biotechnol. Biofuels">
        <title>Enhanced degradation of softwood versus hardwood by the white-rot fungus Pycnoporus coccineus.</title>
        <authorList>
            <person name="Couturier M."/>
            <person name="Navarro D."/>
            <person name="Chevret D."/>
            <person name="Henrissat B."/>
            <person name="Piumi F."/>
            <person name="Ruiz-Duenas F.J."/>
            <person name="Martinez A.T."/>
            <person name="Grigoriev I.V."/>
            <person name="Riley R."/>
            <person name="Lipzen A."/>
            <person name="Berrin J.G."/>
            <person name="Master E.R."/>
            <person name="Rosso M.N."/>
        </authorList>
    </citation>
    <scope>NUCLEOTIDE SEQUENCE [LARGE SCALE GENOMIC DNA]</scope>
    <source>
        <strain evidence="2 3">BRFM310</strain>
    </source>
</reference>
<dbReference type="Proteomes" id="UP000193067">
    <property type="component" value="Unassembled WGS sequence"/>
</dbReference>
<accession>A0A1Y2IR45</accession>
<evidence type="ECO:0000256" key="1">
    <source>
        <dbReference type="SAM" id="MobiDB-lite"/>
    </source>
</evidence>
<dbReference type="EMBL" id="KZ084100">
    <property type="protein sequence ID" value="OSD03596.1"/>
    <property type="molecule type" value="Genomic_DNA"/>
</dbReference>
<dbReference type="AlphaFoldDB" id="A0A1Y2IR45"/>
<feature type="region of interest" description="Disordered" evidence="1">
    <location>
        <begin position="16"/>
        <end position="35"/>
    </location>
</feature>
<keyword evidence="3" id="KW-1185">Reference proteome</keyword>
<gene>
    <name evidence="2" type="ORF">PYCCODRAFT_237344</name>
</gene>
<protein>
    <submittedName>
        <fullName evidence="2">Uncharacterized protein</fullName>
    </submittedName>
</protein>